<keyword evidence="5" id="KW-0862">Zinc</keyword>
<feature type="compositionally biased region" description="Polar residues" evidence="8">
    <location>
        <begin position="847"/>
        <end position="861"/>
    </location>
</feature>
<proteinExistence type="predicted"/>
<reference evidence="10" key="2">
    <citation type="submission" date="2023-06" db="EMBL/GenBank/DDBJ databases">
        <authorList>
            <consortium name="Lawrence Berkeley National Laboratory"/>
            <person name="Mondo S.J."/>
            <person name="Hensen N."/>
            <person name="Bonometti L."/>
            <person name="Westerberg I."/>
            <person name="Brannstrom I.O."/>
            <person name="Guillou S."/>
            <person name="Cros-Aarteil S."/>
            <person name="Calhoun S."/>
            <person name="Haridas S."/>
            <person name="Kuo A."/>
            <person name="Pangilinan J."/>
            <person name="Riley R."/>
            <person name="Labutti K."/>
            <person name="Andreopoulos B."/>
            <person name="Lipzen A."/>
            <person name="Chen C."/>
            <person name="Yanf M."/>
            <person name="Daum C."/>
            <person name="Ng V."/>
            <person name="Clum A."/>
            <person name="Steindorff A."/>
            <person name="Ohm R."/>
            <person name="Martin F."/>
            <person name="Silar P."/>
            <person name="Natvig D."/>
            <person name="Lalanne C."/>
            <person name="Gautier V."/>
            <person name="Ament-Velasquez S.L."/>
            <person name="Kruys A."/>
            <person name="Hutchinson M.I."/>
            <person name="Powell A.J."/>
            <person name="Barry K."/>
            <person name="Miller A.N."/>
            <person name="Grigoriev I.V."/>
            <person name="Debuchy R."/>
            <person name="Gladieux P."/>
            <person name="Thoren M.H."/>
            <person name="Johannesson H."/>
        </authorList>
    </citation>
    <scope>NUCLEOTIDE SEQUENCE</scope>
    <source>
        <strain evidence="10">PSN324</strain>
    </source>
</reference>
<evidence type="ECO:0000256" key="8">
    <source>
        <dbReference type="SAM" id="MobiDB-lite"/>
    </source>
</evidence>
<feature type="compositionally biased region" description="Low complexity" evidence="8">
    <location>
        <begin position="127"/>
        <end position="152"/>
    </location>
</feature>
<comment type="subcellular location">
    <subcellularLocation>
        <location evidence="1">Nucleus</location>
    </subcellularLocation>
</comment>
<evidence type="ECO:0000313" key="11">
    <source>
        <dbReference type="Proteomes" id="UP001321749"/>
    </source>
</evidence>
<feature type="region of interest" description="Disordered" evidence="8">
    <location>
        <begin position="836"/>
        <end position="861"/>
    </location>
</feature>
<dbReference type="GO" id="GO:0005634">
    <property type="term" value="C:nucleus"/>
    <property type="evidence" value="ECO:0007669"/>
    <property type="project" value="UniProtKB-SubCell"/>
</dbReference>
<dbReference type="Proteomes" id="UP001321749">
    <property type="component" value="Unassembled WGS sequence"/>
</dbReference>
<dbReference type="GO" id="GO:0000981">
    <property type="term" value="F:DNA-binding transcription factor activity, RNA polymerase II-specific"/>
    <property type="evidence" value="ECO:0007669"/>
    <property type="project" value="InterPro"/>
</dbReference>
<dbReference type="SMART" id="SM00355">
    <property type="entry name" value="ZnF_C2H2"/>
    <property type="match status" value="2"/>
</dbReference>
<protein>
    <recommendedName>
        <fullName evidence="9">C2H2-type domain-containing protein</fullName>
    </recommendedName>
</protein>
<dbReference type="InterPro" id="IPR036236">
    <property type="entry name" value="Znf_C2H2_sf"/>
</dbReference>
<dbReference type="InterPro" id="IPR013087">
    <property type="entry name" value="Znf_C2H2_type"/>
</dbReference>
<dbReference type="PROSITE" id="PS50157">
    <property type="entry name" value="ZINC_FINGER_C2H2_2"/>
    <property type="match status" value="1"/>
</dbReference>
<feature type="compositionally biased region" description="Pro residues" evidence="8">
    <location>
        <begin position="273"/>
        <end position="286"/>
    </location>
</feature>
<feature type="compositionally biased region" description="Basic and acidic residues" evidence="8">
    <location>
        <begin position="245"/>
        <end position="261"/>
    </location>
</feature>
<dbReference type="GO" id="GO:0000785">
    <property type="term" value="C:chromatin"/>
    <property type="evidence" value="ECO:0007669"/>
    <property type="project" value="TreeGrafter"/>
</dbReference>
<keyword evidence="4 7" id="KW-0863">Zinc-finger</keyword>
<feature type="region of interest" description="Disordered" evidence="8">
    <location>
        <begin position="238"/>
        <end position="286"/>
    </location>
</feature>
<feature type="compositionally biased region" description="Basic residues" evidence="8">
    <location>
        <begin position="153"/>
        <end position="166"/>
    </location>
</feature>
<dbReference type="Gene3D" id="3.30.160.60">
    <property type="entry name" value="Classic Zinc Finger"/>
    <property type="match status" value="1"/>
</dbReference>
<dbReference type="GO" id="GO:0006351">
    <property type="term" value="P:DNA-templated transcription"/>
    <property type="evidence" value="ECO:0007669"/>
    <property type="project" value="InterPro"/>
</dbReference>
<accession>A0AAV9I0H2</accession>
<evidence type="ECO:0000256" key="1">
    <source>
        <dbReference type="ARBA" id="ARBA00004123"/>
    </source>
</evidence>
<dbReference type="Pfam" id="PF00096">
    <property type="entry name" value="zf-C2H2"/>
    <property type="match status" value="2"/>
</dbReference>
<reference evidence="10" key="1">
    <citation type="journal article" date="2023" name="Mol. Phylogenet. Evol.">
        <title>Genome-scale phylogeny and comparative genomics of the fungal order Sordariales.</title>
        <authorList>
            <person name="Hensen N."/>
            <person name="Bonometti L."/>
            <person name="Westerberg I."/>
            <person name="Brannstrom I.O."/>
            <person name="Guillou S."/>
            <person name="Cros-Aarteil S."/>
            <person name="Calhoun S."/>
            <person name="Haridas S."/>
            <person name="Kuo A."/>
            <person name="Mondo S."/>
            <person name="Pangilinan J."/>
            <person name="Riley R."/>
            <person name="LaButti K."/>
            <person name="Andreopoulos B."/>
            <person name="Lipzen A."/>
            <person name="Chen C."/>
            <person name="Yan M."/>
            <person name="Daum C."/>
            <person name="Ng V."/>
            <person name="Clum A."/>
            <person name="Steindorff A."/>
            <person name="Ohm R.A."/>
            <person name="Martin F."/>
            <person name="Silar P."/>
            <person name="Natvig D.O."/>
            <person name="Lalanne C."/>
            <person name="Gautier V."/>
            <person name="Ament-Velasquez S.L."/>
            <person name="Kruys A."/>
            <person name="Hutchinson M.I."/>
            <person name="Powell A.J."/>
            <person name="Barry K."/>
            <person name="Miller A.N."/>
            <person name="Grigoriev I.V."/>
            <person name="Debuchy R."/>
            <person name="Gladieux P."/>
            <person name="Hiltunen Thoren M."/>
            <person name="Johannesson H."/>
        </authorList>
    </citation>
    <scope>NUCLEOTIDE SEQUENCE</scope>
    <source>
        <strain evidence="10">PSN324</strain>
    </source>
</reference>
<dbReference type="PANTHER" id="PTHR40626:SF30">
    <property type="entry name" value="FINGER DOMAIN PROTEIN, PUTATIVE (AFU_ORTHOLOGUE AFUA_4G13600)-RELATED"/>
    <property type="match status" value="1"/>
</dbReference>
<dbReference type="GO" id="GO:0000978">
    <property type="term" value="F:RNA polymerase II cis-regulatory region sequence-specific DNA binding"/>
    <property type="evidence" value="ECO:0007669"/>
    <property type="project" value="InterPro"/>
</dbReference>
<evidence type="ECO:0000256" key="5">
    <source>
        <dbReference type="ARBA" id="ARBA00022833"/>
    </source>
</evidence>
<evidence type="ECO:0000256" key="4">
    <source>
        <dbReference type="ARBA" id="ARBA00022771"/>
    </source>
</evidence>
<evidence type="ECO:0000256" key="3">
    <source>
        <dbReference type="ARBA" id="ARBA00022737"/>
    </source>
</evidence>
<dbReference type="SUPFAM" id="SSF57667">
    <property type="entry name" value="beta-beta-alpha zinc fingers"/>
    <property type="match status" value="1"/>
</dbReference>
<gene>
    <name evidence="10" type="ORF">QBC42DRAFT_247536</name>
</gene>
<evidence type="ECO:0000256" key="7">
    <source>
        <dbReference type="PROSITE-ProRule" id="PRU00042"/>
    </source>
</evidence>
<evidence type="ECO:0000259" key="9">
    <source>
        <dbReference type="PROSITE" id="PS50157"/>
    </source>
</evidence>
<dbReference type="InterPro" id="IPR051059">
    <property type="entry name" value="VerF-like"/>
</dbReference>
<keyword evidence="11" id="KW-1185">Reference proteome</keyword>
<evidence type="ECO:0000256" key="6">
    <source>
        <dbReference type="ARBA" id="ARBA00023242"/>
    </source>
</evidence>
<organism evidence="10 11">
    <name type="scientific">Cladorrhinum samala</name>
    <dbReference type="NCBI Taxonomy" id="585594"/>
    <lineage>
        <taxon>Eukaryota</taxon>
        <taxon>Fungi</taxon>
        <taxon>Dikarya</taxon>
        <taxon>Ascomycota</taxon>
        <taxon>Pezizomycotina</taxon>
        <taxon>Sordariomycetes</taxon>
        <taxon>Sordariomycetidae</taxon>
        <taxon>Sordariales</taxon>
        <taxon>Podosporaceae</taxon>
        <taxon>Cladorrhinum</taxon>
    </lineage>
</organism>
<feature type="domain" description="C2H2-type" evidence="9">
    <location>
        <begin position="221"/>
        <end position="250"/>
    </location>
</feature>
<sequence length="1113" mass="122289">MASLKFIMDVNVDEHQPDRQPAHNNKKDQGPGKPTTTGHLQEARTNPLPRPRHASSPGLATEQDINPPLPPLKKTKRRGGGSSRLSKSLASSTKTASADTETAPRINTGNTDRASPLAPARSRRISARSTSTTSTESMDRSPAYGSPASSSSSRRRGSMRPMRHHPLNPEVPVRFTPITGRPSIARKGLPVHVCNICEPPKTFTRAEHLRRHQLSHGKPQFQCAACDKAFHRQDLLTRHQQKSGHGGEIESKLDPHSDREQPGAVLPPETSNPMPPVSPEPYPLPTPEPISPWPPYRYDDILYQIGYGQPPQYTCGGSHVQGQLIPPNQYQHQNPIPNPTTPPNPAPPAIVPIAGSQAVYRELTVFHGMGTRYGGSSGDASPGGDSGSYPRIVEELDLHVAAGCPAPMPVPGPLAIPLPSSVTDAIPRYLEMYWSRIHPTMPIVHRKSYEARAEGVLTCAMAAVATQCLEDKEDRTRGSHLHDYAWQEVKRIAKWDLQTKQAILLCEYFARFRGRKAITSPSKMFRSLYERVSTLQSFAAPPSSFLTIDHTLWFFDPSAWSPTSPTSPSSSSSSCGSITPTTTTMSPYALRHLSGLQSTAWGSFASSYSSSTASSFANTPASSSEAPSLIFDVSSLHNNRNNNVSSSPGARSRAPQSWSSLFSSDRCNPAPAAAPSLSFQTSFSQDSEQLYSQCLSNQQGLQPGVLGHAVTNANDPGISLETRWLKWVEAESCRRLLAACFLCDGHTSIYQQLPRAMDYESDSSPMVQWIPLFGGSDLLWEASSAEEWGSILNSDPEIAETQYVPDVEHLTTESVRSRTAVDQMLILARCALRLPRRPSSRTTSASENNTPAPETGSHPQHLSVQFGASQQGHLQSFSAQAHDQRSVEAENRIISLFGDSPAAYTYLALHHTPLRDLLAVSGDSWLYSQKVLPANLFQDHQKRLRLWVIGKLAGYNQIKATVYASRAISLFLNRRPWFQGCNSENAPWSSDISDYWGLYVCALICWAFSYHRGQSRQRSGSGESSPTASGNGQFLASTDEDVMNWLRTVGAQGMSHDEVLRLRGRREAAGVVGLVRRRLQRDCVGGRNRLYVDAVGVLERLDREREGPMRKLF</sequence>
<feature type="compositionally biased region" description="Basic and acidic residues" evidence="8">
    <location>
        <begin position="12"/>
        <end position="30"/>
    </location>
</feature>
<evidence type="ECO:0000256" key="2">
    <source>
        <dbReference type="ARBA" id="ARBA00022723"/>
    </source>
</evidence>
<name>A0AAV9I0H2_9PEZI</name>
<evidence type="ECO:0000313" key="10">
    <source>
        <dbReference type="EMBL" id="KAK4466496.1"/>
    </source>
</evidence>
<keyword evidence="6" id="KW-0539">Nucleus</keyword>
<feature type="region of interest" description="Disordered" evidence="8">
    <location>
        <begin position="1"/>
        <end position="175"/>
    </location>
</feature>
<keyword evidence="2" id="KW-0479">Metal-binding</keyword>
<dbReference type="EMBL" id="MU864931">
    <property type="protein sequence ID" value="KAK4466496.1"/>
    <property type="molecule type" value="Genomic_DNA"/>
</dbReference>
<dbReference type="PROSITE" id="PS00028">
    <property type="entry name" value="ZINC_FINGER_C2H2_1"/>
    <property type="match status" value="1"/>
</dbReference>
<comment type="caution">
    <text evidence="10">The sequence shown here is derived from an EMBL/GenBank/DDBJ whole genome shotgun (WGS) entry which is preliminary data.</text>
</comment>
<keyword evidence="3" id="KW-0677">Repeat</keyword>
<dbReference type="GO" id="GO:0008270">
    <property type="term" value="F:zinc ion binding"/>
    <property type="evidence" value="ECO:0007669"/>
    <property type="project" value="UniProtKB-KW"/>
</dbReference>
<dbReference type="CDD" id="cd12148">
    <property type="entry name" value="fungal_TF_MHR"/>
    <property type="match status" value="1"/>
</dbReference>
<dbReference type="AlphaFoldDB" id="A0AAV9I0H2"/>
<dbReference type="PANTHER" id="PTHR40626">
    <property type="entry name" value="MIP31509P"/>
    <property type="match status" value="1"/>
</dbReference>
<feature type="compositionally biased region" description="Low complexity" evidence="8">
    <location>
        <begin position="83"/>
        <end position="98"/>
    </location>
</feature>
<feature type="region of interest" description="Disordered" evidence="8">
    <location>
        <begin position="641"/>
        <end position="663"/>
    </location>
</feature>